<dbReference type="EMBL" id="BMKI01000020">
    <property type="protein sequence ID" value="GGD04946.1"/>
    <property type="molecule type" value="Genomic_DNA"/>
</dbReference>
<gene>
    <name evidence="2" type="ORF">GCM10011573_38060</name>
</gene>
<dbReference type="RefSeq" id="WP_088269979.1">
    <property type="nucleotide sequence ID" value="NZ_BMKI01000020.1"/>
</dbReference>
<evidence type="ECO:0000313" key="3">
    <source>
        <dbReference type="Proteomes" id="UP000630615"/>
    </source>
</evidence>
<comment type="caution">
    <text evidence="2">The sequence shown here is derived from an EMBL/GenBank/DDBJ whole genome shotgun (WGS) entry which is preliminary data.</text>
</comment>
<accession>A0ABQ1PVK8</accession>
<name>A0ABQ1PVK8_9ENTE</name>
<reference evidence="3" key="1">
    <citation type="journal article" date="2019" name="Int. J. Syst. Evol. Microbiol.">
        <title>The Global Catalogue of Microorganisms (GCM) 10K type strain sequencing project: providing services to taxonomists for standard genome sequencing and annotation.</title>
        <authorList>
            <consortium name="The Broad Institute Genomics Platform"/>
            <consortium name="The Broad Institute Genome Sequencing Center for Infectious Disease"/>
            <person name="Wu L."/>
            <person name="Ma J."/>
        </authorList>
    </citation>
    <scope>NUCLEOTIDE SEQUENCE [LARGE SCALE GENOMIC DNA]</scope>
    <source>
        <strain evidence="3">CGMCC 1.15942</strain>
    </source>
</reference>
<feature type="region of interest" description="Disordered" evidence="1">
    <location>
        <begin position="37"/>
        <end position="61"/>
    </location>
</feature>
<keyword evidence="3" id="KW-1185">Reference proteome</keyword>
<dbReference type="Proteomes" id="UP000630615">
    <property type="component" value="Unassembled WGS sequence"/>
</dbReference>
<organism evidence="2 3">
    <name type="scientific">Enterococcus wangshanyuanii</name>
    <dbReference type="NCBI Taxonomy" id="2005703"/>
    <lineage>
        <taxon>Bacteria</taxon>
        <taxon>Bacillati</taxon>
        <taxon>Bacillota</taxon>
        <taxon>Bacilli</taxon>
        <taxon>Lactobacillales</taxon>
        <taxon>Enterococcaceae</taxon>
        <taxon>Enterococcus</taxon>
    </lineage>
</organism>
<evidence type="ECO:0000256" key="1">
    <source>
        <dbReference type="SAM" id="MobiDB-lite"/>
    </source>
</evidence>
<feature type="compositionally biased region" description="Basic and acidic residues" evidence="1">
    <location>
        <begin position="37"/>
        <end position="47"/>
    </location>
</feature>
<proteinExistence type="predicted"/>
<protein>
    <submittedName>
        <fullName evidence="2">Uncharacterized protein</fullName>
    </submittedName>
</protein>
<sequence>MKISGAVLLRTTATGFARADDEQYLASKGSEVTILENHVKAGKDKKSSKQTQLAKRSRQNG</sequence>
<evidence type="ECO:0000313" key="2">
    <source>
        <dbReference type="EMBL" id="GGD04946.1"/>
    </source>
</evidence>